<dbReference type="InterPro" id="IPR000074">
    <property type="entry name" value="ApoA_E"/>
</dbReference>
<name>A0A3Q4HCD3_NEOBR</name>
<protein>
    <submittedName>
        <fullName evidence="8">Apolipoprotein Eb-like</fullName>
    </submittedName>
</protein>
<dbReference type="GO" id="GO:0034361">
    <property type="term" value="C:very-low-density lipoprotein particle"/>
    <property type="evidence" value="ECO:0007669"/>
    <property type="project" value="TreeGrafter"/>
</dbReference>
<dbReference type="STRING" id="32507.ENSNBRP00000019461"/>
<evidence type="ECO:0000256" key="4">
    <source>
        <dbReference type="ARBA" id="ARBA00022530"/>
    </source>
</evidence>
<evidence type="ECO:0000256" key="2">
    <source>
        <dbReference type="ARBA" id="ARBA00008788"/>
    </source>
</evidence>
<dbReference type="SUPFAM" id="SSF58113">
    <property type="entry name" value="Apolipoprotein A-I"/>
    <property type="match status" value="1"/>
</dbReference>
<sequence>MRNAFASFLVAGCNADVTHQPKQKAEMVRDAFWDYVAKVTATAEESLKKIRESELGQEMNTLIQDSMAELAMYKDDLQTKLAPYTQEAADRLGKDMQLMADKLREHMTEAREQMDKYVQELQTMMEQNTDDVRSRIATYTRKMKKRLSKDTQEIKRHVTEYFEEIQSRTSENVEDLKTRLDPYFAQVRDNAQTKITTLKDLLTSQMENMKLKIQNTAEDIKDRLEDTTDSLRSTLKGKMEDVRDIFQSFAACLSVSLLFVALQDDLGSLFFYTVECCLINFPAFGSTEQKVGACTHQHPSCYFCQVTSLANTHDLVPLSAICAHATTLPLPCLTDTVVCLG</sequence>
<evidence type="ECO:0000256" key="6">
    <source>
        <dbReference type="ARBA" id="ARBA00023121"/>
    </source>
</evidence>
<dbReference type="InterPro" id="IPR050163">
    <property type="entry name" value="Apolipoprotein_A1/A4/E"/>
</dbReference>
<keyword evidence="6" id="KW-0446">Lipid-binding</keyword>
<dbReference type="GO" id="GO:0033700">
    <property type="term" value="P:phospholipid efflux"/>
    <property type="evidence" value="ECO:0007669"/>
    <property type="project" value="TreeGrafter"/>
</dbReference>
<dbReference type="PANTHER" id="PTHR18976:SF2">
    <property type="entry name" value="APOLIPOPROTEIN E"/>
    <property type="match status" value="1"/>
</dbReference>
<evidence type="ECO:0000256" key="5">
    <source>
        <dbReference type="ARBA" id="ARBA00022737"/>
    </source>
</evidence>
<dbReference type="Proteomes" id="UP000261580">
    <property type="component" value="Unassembled WGS sequence"/>
</dbReference>
<organism evidence="8 9">
    <name type="scientific">Neolamprologus brichardi</name>
    <name type="common">Fairy cichlid</name>
    <name type="synonym">Lamprologus brichardi</name>
    <dbReference type="NCBI Taxonomy" id="32507"/>
    <lineage>
        <taxon>Eukaryota</taxon>
        <taxon>Metazoa</taxon>
        <taxon>Chordata</taxon>
        <taxon>Craniata</taxon>
        <taxon>Vertebrata</taxon>
        <taxon>Euteleostomi</taxon>
        <taxon>Actinopterygii</taxon>
        <taxon>Neopterygii</taxon>
        <taxon>Teleostei</taxon>
        <taxon>Neoteleostei</taxon>
        <taxon>Acanthomorphata</taxon>
        <taxon>Ovalentaria</taxon>
        <taxon>Cichlomorphae</taxon>
        <taxon>Cichliformes</taxon>
        <taxon>Cichlidae</taxon>
        <taxon>African cichlids</taxon>
        <taxon>Pseudocrenilabrinae</taxon>
        <taxon>Lamprologini</taxon>
        <taxon>Neolamprologus</taxon>
    </lineage>
</organism>
<evidence type="ECO:0000256" key="7">
    <source>
        <dbReference type="SAM" id="Coils"/>
    </source>
</evidence>
<dbReference type="Ensembl" id="ENSNBRT00000019974.1">
    <property type="protein sequence ID" value="ENSNBRP00000019461.1"/>
    <property type="gene ID" value="ENSNBRG00000014926.1"/>
</dbReference>
<evidence type="ECO:0000256" key="3">
    <source>
        <dbReference type="ARBA" id="ARBA00022525"/>
    </source>
</evidence>
<dbReference type="Pfam" id="PF01442">
    <property type="entry name" value="Apolipoprotein"/>
    <property type="match status" value="1"/>
</dbReference>
<dbReference type="GO" id="GO:0005543">
    <property type="term" value="F:phospholipid binding"/>
    <property type="evidence" value="ECO:0007669"/>
    <property type="project" value="TreeGrafter"/>
</dbReference>
<keyword evidence="7" id="KW-0175">Coiled coil</keyword>
<dbReference type="GO" id="GO:0008203">
    <property type="term" value="P:cholesterol metabolic process"/>
    <property type="evidence" value="ECO:0007669"/>
    <property type="project" value="TreeGrafter"/>
</dbReference>
<dbReference type="AlphaFoldDB" id="A0A3Q4HCD3"/>
<proteinExistence type="inferred from homology"/>
<comment type="similarity">
    <text evidence="2">Belongs to the apolipoprotein A1/A4/E family.</text>
</comment>
<keyword evidence="4" id="KW-0272">Extracellular matrix</keyword>
<keyword evidence="3" id="KW-0964">Secreted</keyword>
<reference evidence="8" key="2">
    <citation type="submission" date="2025-09" db="UniProtKB">
        <authorList>
            <consortium name="Ensembl"/>
        </authorList>
    </citation>
    <scope>IDENTIFICATION</scope>
</reference>
<dbReference type="Bgee" id="ENSNBRG00000014926">
    <property type="expression patterns" value="Expressed in heart"/>
</dbReference>
<evidence type="ECO:0000313" key="9">
    <source>
        <dbReference type="Proteomes" id="UP000261580"/>
    </source>
</evidence>
<dbReference type="GO" id="GO:0033344">
    <property type="term" value="P:cholesterol efflux"/>
    <property type="evidence" value="ECO:0007669"/>
    <property type="project" value="TreeGrafter"/>
</dbReference>
<dbReference type="GO" id="GO:0034362">
    <property type="term" value="C:low-density lipoprotein particle"/>
    <property type="evidence" value="ECO:0007669"/>
    <property type="project" value="TreeGrafter"/>
</dbReference>
<dbReference type="GO" id="GO:0034364">
    <property type="term" value="C:high-density lipoprotein particle"/>
    <property type="evidence" value="ECO:0007669"/>
    <property type="project" value="TreeGrafter"/>
</dbReference>
<dbReference type="GeneTree" id="ENSGT00950000182929"/>
<dbReference type="GO" id="GO:0120020">
    <property type="term" value="F:cholesterol transfer activity"/>
    <property type="evidence" value="ECO:0007669"/>
    <property type="project" value="TreeGrafter"/>
</dbReference>
<dbReference type="GO" id="GO:1903561">
    <property type="term" value="C:extracellular vesicle"/>
    <property type="evidence" value="ECO:0007669"/>
    <property type="project" value="TreeGrafter"/>
</dbReference>
<dbReference type="PANTHER" id="PTHR18976">
    <property type="entry name" value="APOLIPOPROTEIN"/>
    <property type="match status" value="1"/>
</dbReference>
<reference evidence="8" key="1">
    <citation type="submission" date="2025-08" db="UniProtKB">
        <authorList>
            <consortium name="Ensembl"/>
        </authorList>
    </citation>
    <scope>IDENTIFICATION</scope>
</reference>
<evidence type="ECO:0000256" key="1">
    <source>
        <dbReference type="ARBA" id="ARBA00004498"/>
    </source>
</evidence>
<keyword evidence="9" id="KW-1185">Reference proteome</keyword>
<keyword evidence="5" id="KW-0677">Repeat</keyword>
<dbReference type="Gene3D" id="1.20.120.20">
    <property type="entry name" value="Apolipoprotein"/>
    <property type="match status" value="2"/>
</dbReference>
<comment type="subcellular location">
    <subcellularLocation>
        <location evidence="1">Secreted</location>
        <location evidence="1">Extracellular space</location>
        <location evidence="1">Extracellular matrix</location>
    </subcellularLocation>
</comment>
<dbReference type="GO" id="GO:0042627">
    <property type="term" value="C:chylomicron"/>
    <property type="evidence" value="ECO:0007669"/>
    <property type="project" value="TreeGrafter"/>
</dbReference>
<feature type="coiled-coil region" evidence="7">
    <location>
        <begin position="100"/>
        <end position="127"/>
    </location>
</feature>
<accession>A0A3Q4HCD3</accession>
<dbReference type="GO" id="GO:0060228">
    <property type="term" value="F:phosphatidylcholine-sterol O-acyltransferase activator activity"/>
    <property type="evidence" value="ECO:0007669"/>
    <property type="project" value="TreeGrafter"/>
</dbReference>
<dbReference type="GO" id="GO:0055090">
    <property type="term" value="P:acylglycerol homeostasis"/>
    <property type="evidence" value="ECO:0007669"/>
    <property type="project" value="TreeGrafter"/>
</dbReference>
<evidence type="ECO:0000313" key="8">
    <source>
        <dbReference type="Ensembl" id="ENSNBRP00000019461.1"/>
    </source>
</evidence>
<dbReference type="GO" id="GO:0042157">
    <property type="term" value="P:lipoprotein metabolic process"/>
    <property type="evidence" value="ECO:0007669"/>
    <property type="project" value="InterPro"/>
</dbReference>